<keyword evidence="2" id="KW-1277">Toxin-antitoxin system</keyword>
<protein>
    <submittedName>
        <fullName evidence="3">Type II toxin-antitoxin system RelE/ParE family toxin</fullName>
    </submittedName>
</protein>
<dbReference type="InterPro" id="IPR051803">
    <property type="entry name" value="TA_system_RelE-like_toxin"/>
</dbReference>
<dbReference type="InterPro" id="IPR035093">
    <property type="entry name" value="RelE/ParE_toxin_dom_sf"/>
</dbReference>
<evidence type="ECO:0000313" key="4">
    <source>
        <dbReference type="Proteomes" id="UP001055580"/>
    </source>
</evidence>
<evidence type="ECO:0000313" key="3">
    <source>
        <dbReference type="EMBL" id="URW76059.1"/>
    </source>
</evidence>
<dbReference type="Gene3D" id="3.30.2310.20">
    <property type="entry name" value="RelE-like"/>
    <property type="match status" value="1"/>
</dbReference>
<dbReference type="Pfam" id="PF05016">
    <property type="entry name" value="ParE_toxin"/>
    <property type="match status" value="1"/>
</dbReference>
<dbReference type="EMBL" id="CP098401">
    <property type="protein sequence ID" value="URW76059.1"/>
    <property type="molecule type" value="Genomic_DNA"/>
</dbReference>
<dbReference type="Proteomes" id="UP001055580">
    <property type="component" value="Chromosome"/>
</dbReference>
<reference evidence="3" key="1">
    <citation type="submission" date="2022-05" db="EMBL/GenBank/DDBJ databases">
        <title>Sphingomonas sp. strain RMG20 Genome sequencing and assembly.</title>
        <authorList>
            <person name="Kim I."/>
        </authorList>
    </citation>
    <scope>NUCLEOTIDE SEQUENCE</scope>
    <source>
        <strain evidence="3">RMG20</strain>
    </source>
</reference>
<keyword evidence="4" id="KW-1185">Reference proteome</keyword>
<dbReference type="RefSeq" id="WP_250752870.1">
    <property type="nucleotide sequence ID" value="NZ_CP098401.1"/>
</dbReference>
<comment type="similarity">
    <text evidence="1">Belongs to the RelE toxin family.</text>
</comment>
<evidence type="ECO:0000256" key="1">
    <source>
        <dbReference type="ARBA" id="ARBA00006226"/>
    </source>
</evidence>
<dbReference type="InterPro" id="IPR007712">
    <property type="entry name" value="RelE/ParE_toxin"/>
</dbReference>
<sequence length="88" mass="9990">MADLDSLSIYIEAVASRAGADAYDRRIRAKIATLADFPNRGTDRSVFGKGYRSITFERRQIIFYRIDDDIVTIARVLSADRDLRGFTL</sequence>
<dbReference type="PANTHER" id="PTHR33755">
    <property type="entry name" value="TOXIN PARE1-RELATED"/>
    <property type="match status" value="1"/>
</dbReference>
<name>A0ABY4TVR1_9SPHN</name>
<proteinExistence type="inferred from homology"/>
<gene>
    <name evidence="3" type="ORF">M9980_02165</name>
</gene>
<evidence type="ECO:0000256" key="2">
    <source>
        <dbReference type="ARBA" id="ARBA00022649"/>
    </source>
</evidence>
<organism evidence="3 4">
    <name type="scientific">Sphingomonas donggukensis</name>
    <dbReference type="NCBI Taxonomy" id="2949093"/>
    <lineage>
        <taxon>Bacteria</taxon>
        <taxon>Pseudomonadati</taxon>
        <taxon>Pseudomonadota</taxon>
        <taxon>Alphaproteobacteria</taxon>
        <taxon>Sphingomonadales</taxon>
        <taxon>Sphingomonadaceae</taxon>
        <taxon>Sphingomonas</taxon>
    </lineage>
</organism>
<accession>A0ABY4TVR1</accession>